<keyword evidence="3 5" id="KW-0378">Hydrolase</keyword>
<feature type="domain" description="PPM-type phosphatase" evidence="8">
    <location>
        <begin position="114"/>
        <end position="547"/>
    </location>
</feature>
<dbReference type="InterPro" id="IPR036457">
    <property type="entry name" value="PPM-type-like_dom_sf"/>
</dbReference>
<sequence>MPDSDNFSLSGLLEELELEIEDREKSLDQKRTPLQTDKSANEPADAVVPPSTATADDWQFMGLLEGLEGSSTAETSMSRSKDRQSLEGMKRETREAAIQVPRPWPESDSQLVAFTSLASDANSAYRSYMEDGSLSLHPFEQGSGSSSDRWGFFAVYDGHGGREAVDYCEMRLHEQVALEMKTSSPLDALKTAFHKIDSQLGMYGAWNHGTTATVVLVQGTKAGRSLHIAHVGDSRAVLIDNIGCCRSLTKDHRPTDPEEAKHVTKGGGIVSGGRVGGDLAISRSLGDHRLKGKGLSCTPDLSTVSVASGHALIVATDGLWDVVSDEDACRIVERFIRMSLCSLSVMDDGHGHNMYFFKTFLRPPLKCMESQASEPRLTDCDEELVGHVGSGKLVHKEPATTLSMKQPLFGVVRGSSSNSSSSEPEIEVEPGAEMGIDECIEIVGEAQPWSDARFEHIRLLQNAARNQGRVELQKDLSNGKFVAVKRMPITWTGLNHEDFVRQHSSETELPWVDIGLAKYLHAKGFRFICEPYGTFRSESETFFVSEFADKGDLFEWCQSGPTPGPEREQMLRPVARQIVSAVRHLHSLSIAHLDLSLENILLATSSTDGSPQVKLIDFGMATIKQDFLAGPRGKPSYQAPEMHEQASYDPCLADAFSVGVVLFGMVAQDYPWLSTKPNGCKCFEFTRQKGLEAYLIKRKASLVLCSLEKCLLFTLPGALEAYRVHRRRDGFMVGSEESLMELLEALLKVDPAERIDSNLKAWLGEDVWWAGTALRLNSQTLYVQRLIFNSAQTLGTAGYGKLSNGFQFNFPQPHGFCRHSLGGAHLTESDWELASCASLFSLAVAGSFRHVREMARLRSSDGASGRAAGIDVFEVDLGTVALSPVLSSVAEMGDGDEVPLPLVDSISLRWVLAHCREYHAQGKWVLSKKLSSGGPGDLERLLWAADFLALDLLVSLCLAKLASLLQERQGTKISLRALCRCLELSLKPEPMMAVLEALQEQAACGDETALAALSRCQGHAAAAVRLATVRALERLAPRGHAAATRLLQSRLQLEAVEDIQTVILRALTSIGTRLTQPSPPQALYSILRFLGSHYSVVTRESAARAVGALAEIGSAHALAALIGSPPAYLRQGITDSSPVVRRQALLSLQQMMGDCKSIQVLTAVAARLQDTDGIVRQEAVKAVALLARQGDVAVIQAALACLSHDCQWAFGAGVQTLQLVGRGDAFAIAGVLQKMANPRTRVPAAQALLQIATMPEALRSCISCLESPETRSSVPECLAILLRQCQAPAGFVAGRLVQYLCHKTFEVRRVALAALKSFHLAGKRIPVIALRGIGCRLLDRHQAVRAAATDLAQAFGPQQRLRLLFPLTKHLAHPSQGRRRLVLRAFLRLATPWDERYVQLLIPNLRSHHVYSQKAGVELIQKLSSGHEHSGIEKALLLLQEKGTSARHGGIRLLACMLALCSNDQRYVPPELLRSAAGALVAGIRSEDAFQRRTAAACAPSLSALMSASVDLAAPVVVWLNALAAGLVDSSRSIQLSAAAALQPLIVKANVHSQLALEVMVRAMQHQDWRVRWTAVAVLLQVPLAGPVSSNSPKLSEAMRSEIRAAICRLREEQGVRARAVCDVADYVLGRLDRGLLGDHRLCVLALRACGQTPDGLMFQSAAGRADAVGGKWPTYVASLSAPSFFAEPLKAGPDQPFNLE</sequence>
<dbReference type="GO" id="GO:0005524">
    <property type="term" value="F:ATP binding"/>
    <property type="evidence" value="ECO:0007669"/>
    <property type="project" value="InterPro"/>
</dbReference>
<dbReference type="GO" id="GO:0004672">
    <property type="term" value="F:protein kinase activity"/>
    <property type="evidence" value="ECO:0007669"/>
    <property type="project" value="InterPro"/>
</dbReference>
<proteinExistence type="inferred from homology"/>
<evidence type="ECO:0000256" key="3">
    <source>
        <dbReference type="ARBA" id="ARBA00022801"/>
    </source>
</evidence>
<dbReference type="GO" id="GO:0046872">
    <property type="term" value="F:metal ion binding"/>
    <property type="evidence" value="ECO:0007669"/>
    <property type="project" value="UniProtKB-KW"/>
</dbReference>
<dbReference type="InterPro" id="IPR011989">
    <property type="entry name" value="ARM-like"/>
</dbReference>
<feature type="compositionally biased region" description="Basic and acidic residues" evidence="6">
    <location>
        <begin position="22"/>
        <end position="31"/>
    </location>
</feature>
<evidence type="ECO:0000256" key="5">
    <source>
        <dbReference type="RuleBase" id="RU003465"/>
    </source>
</evidence>
<dbReference type="SMART" id="SM00220">
    <property type="entry name" value="S_TKc"/>
    <property type="match status" value="1"/>
</dbReference>
<dbReference type="Gene3D" id="1.10.510.10">
    <property type="entry name" value="Transferase(Phosphotransferase) domain 1"/>
    <property type="match status" value="1"/>
</dbReference>
<dbReference type="SUPFAM" id="SSF48371">
    <property type="entry name" value="ARM repeat"/>
    <property type="match status" value="2"/>
</dbReference>
<dbReference type="SMART" id="SM00332">
    <property type="entry name" value="PP2Cc"/>
    <property type="match status" value="1"/>
</dbReference>
<dbReference type="GO" id="GO:0016020">
    <property type="term" value="C:membrane"/>
    <property type="evidence" value="ECO:0007669"/>
    <property type="project" value="UniProtKB-SubCell"/>
</dbReference>
<dbReference type="InterPro" id="IPR016024">
    <property type="entry name" value="ARM-type_fold"/>
</dbReference>
<dbReference type="InterPro" id="IPR015655">
    <property type="entry name" value="PP2C"/>
</dbReference>
<name>A0A812T1F8_9DINO</name>
<evidence type="ECO:0000313" key="9">
    <source>
        <dbReference type="EMBL" id="CAE7509263.1"/>
    </source>
</evidence>
<dbReference type="PANTHER" id="PTHR13832:SF699">
    <property type="entry name" value="INTEGRIN-LINKED KINASE-ASSOCIATED SERINE_THREONINE PHOSPHATASE 2C"/>
    <property type="match status" value="1"/>
</dbReference>
<dbReference type="PANTHER" id="PTHR13832">
    <property type="entry name" value="PROTEIN PHOSPHATASE 2C"/>
    <property type="match status" value="1"/>
</dbReference>
<organism evidence="9 10">
    <name type="scientific">Symbiodinium necroappetens</name>
    <dbReference type="NCBI Taxonomy" id="1628268"/>
    <lineage>
        <taxon>Eukaryota</taxon>
        <taxon>Sar</taxon>
        <taxon>Alveolata</taxon>
        <taxon>Dinophyceae</taxon>
        <taxon>Suessiales</taxon>
        <taxon>Symbiodiniaceae</taxon>
        <taxon>Symbiodinium</taxon>
    </lineage>
</organism>
<dbReference type="SUPFAM" id="SSF56112">
    <property type="entry name" value="Protein kinase-like (PK-like)"/>
    <property type="match status" value="1"/>
</dbReference>
<keyword evidence="4 5" id="KW-0904">Protein phosphatase</keyword>
<feature type="region of interest" description="Disordered" evidence="6">
    <location>
        <begin position="69"/>
        <end position="90"/>
    </location>
</feature>
<dbReference type="Proteomes" id="UP000601435">
    <property type="component" value="Unassembled WGS sequence"/>
</dbReference>
<dbReference type="PROSITE" id="PS50011">
    <property type="entry name" value="PROTEIN_KINASE_DOM"/>
    <property type="match status" value="1"/>
</dbReference>
<dbReference type="Pfam" id="PF00481">
    <property type="entry name" value="PP2C"/>
    <property type="match status" value="1"/>
</dbReference>
<dbReference type="EMBL" id="CAJNJA010023308">
    <property type="protein sequence ID" value="CAE7509263.1"/>
    <property type="molecule type" value="Genomic_DNA"/>
</dbReference>
<evidence type="ECO:0000256" key="6">
    <source>
        <dbReference type="SAM" id="MobiDB-lite"/>
    </source>
</evidence>
<evidence type="ECO:0000256" key="1">
    <source>
        <dbReference type="ARBA" id="ARBA00004170"/>
    </source>
</evidence>
<evidence type="ECO:0000259" key="8">
    <source>
        <dbReference type="PROSITE" id="PS51746"/>
    </source>
</evidence>
<dbReference type="SMART" id="SM00567">
    <property type="entry name" value="EZ_HEAT"/>
    <property type="match status" value="4"/>
</dbReference>
<dbReference type="OrthoDB" id="3173976at2759"/>
<dbReference type="InterPro" id="IPR011009">
    <property type="entry name" value="Kinase-like_dom_sf"/>
</dbReference>
<reference evidence="9" key="1">
    <citation type="submission" date="2021-02" db="EMBL/GenBank/DDBJ databases">
        <authorList>
            <person name="Dougan E. K."/>
            <person name="Rhodes N."/>
            <person name="Thang M."/>
            <person name="Chan C."/>
        </authorList>
    </citation>
    <scope>NUCLEOTIDE SEQUENCE</scope>
</reference>
<dbReference type="InterPro" id="IPR000719">
    <property type="entry name" value="Prot_kinase_dom"/>
</dbReference>
<dbReference type="PROSITE" id="PS01032">
    <property type="entry name" value="PPM_1"/>
    <property type="match status" value="1"/>
</dbReference>
<gene>
    <name evidence="9" type="primary">PTC1</name>
    <name evidence="9" type="ORF">SNEC2469_LOCUS14539</name>
</gene>
<evidence type="ECO:0000256" key="2">
    <source>
        <dbReference type="ARBA" id="ARBA00022723"/>
    </source>
</evidence>
<evidence type="ECO:0000313" key="10">
    <source>
        <dbReference type="Proteomes" id="UP000601435"/>
    </source>
</evidence>
<feature type="compositionally biased region" description="Basic and acidic residues" evidence="6">
    <location>
        <begin position="79"/>
        <end position="90"/>
    </location>
</feature>
<dbReference type="PROSITE" id="PS51746">
    <property type="entry name" value="PPM_2"/>
    <property type="match status" value="1"/>
</dbReference>
<keyword evidence="2" id="KW-0479">Metal-binding</keyword>
<dbReference type="CDD" id="cd00143">
    <property type="entry name" value="PP2Cc"/>
    <property type="match status" value="1"/>
</dbReference>
<feature type="compositionally biased region" description="Polar residues" evidence="6">
    <location>
        <begin position="69"/>
        <end position="78"/>
    </location>
</feature>
<dbReference type="Gene3D" id="1.25.10.10">
    <property type="entry name" value="Leucine-rich Repeat Variant"/>
    <property type="match status" value="3"/>
</dbReference>
<feature type="region of interest" description="Disordered" evidence="6">
    <location>
        <begin position="20"/>
        <end position="55"/>
    </location>
</feature>
<accession>A0A812T1F8</accession>
<dbReference type="InterPro" id="IPR001932">
    <property type="entry name" value="PPM-type_phosphatase-like_dom"/>
</dbReference>
<comment type="similarity">
    <text evidence="5">Belongs to the PP2C family.</text>
</comment>
<evidence type="ECO:0000259" key="7">
    <source>
        <dbReference type="PROSITE" id="PS50011"/>
    </source>
</evidence>
<comment type="subcellular location">
    <subcellularLocation>
        <location evidence="1">Membrane</location>
        <topology evidence="1">Peripheral membrane protein</topology>
    </subcellularLocation>
</comment>
<comment type="caution">
    <text evidence="9">The sequence shown here is derived from an EMBL/GenBank/DDBJ whole genome shotgun (WGS) entry which is preliminary data.</text>
</comment>
<dbReference type="InterPro" id="IPR000222">
    <property type="entry name" value="PP2C_BS"/>
</dbReference>
<dbReference type="GO" id="GO:0004722">
    <property type="term" value="F:protein serine/threonine phosphatase activity"/>
    <property type="evidence" value="ECO:0007669"/>
    <property type="project" value="InterPro"/>
</dbReference>
<dbReference type="Gene3D" id="3.60.40.10">
    <property type="entry name" value="PPM-type phosphatase domain"/>
    <property type="match status" value="1"/>
</dbReference>
<evidence type="ECO:0000256" key="4">
    <source>
        <dbReference type="ARBA" id="ARBA00022912"/>
    </source>
</evidence>
<dbReference type="Pfam" id="PF00069">
    <property type="entry name" value="Pkinase"/>
    <property type="match status" value="1"/>
</dbReference>
<dbReference type="InterPro" id="IPR004155">
    <property type="entry name" value="PBS_lyase_HEAT"/>
</dbReference>
<protein>
    <submittedName>
        <fullName evidence="9">PTC1 protein</fullName>
    </submittedName>
</protein>
<dbReference type="SUPFAM" id="SSF81606">
    <property type="entry name" value="PP2C-like"/>
    <property type="match status" value="1"/>
</dbReference>
<feature type="domain" description="Protein kinase" evidence="7">
    <location>
        <begin position="454"/>
        <end position="769"/>
    </location>
</feature>
<keyword evidence="10" id="KW-1185">Reference proteome</keyword>